<dbReference type="Gene3D" id="3.40.30.10">
    <property type="entry name" value="Glutaredoxin"/>
    <property type="match status" value="1"/>
</dbReference>
<name>A0AAD7ED85_9AGAR</name>
<evidence type="ECO:0000259" key="2">
    <source>
        <dbReference type="PROSITE" id="PS50404"/>
    </source>
</evidence>
<dbReference type="InterPro" id="IPR004046">
    <property type="entry name" value="GST_C"/>
</dbReference>
<sequence>MPTLIVHHLHVSQSERIPWLCEELAIPYELKTYKRAPILAPPEYKALHASGSAPVIQDGDLTLAESGACVEYISHRHAGGALFLPPTHADYPHFLYWWHWSNSTFQPAVAALMAGQGLEDDNPRKVALKDRVRRALVVLDKRLEMNQWLAGEEFTVADVMIVFTLTTMRYFYPYSLGEYASVVKYLQRVGAREAYQRAMKKCEPELELVLGADPPRKLFGGLIRSKY</sequence>
<organism evidence="4 5">
    <name type="scientific">Mycena albidolilacea</name>
    <dbReference type="NCBI Taxonomy" id="1033008"/>
    <lineage>
        <taxon>Eukaryota</taxon>
        <taxon>Fungi</taxon>
        <taxon>Dikarya</taxon>
        <taxon>Basidiomycota</taxon>
        <taxon>Agaricomycotina</taxon>
        <taxon>Agaricomycetes</taxon>
        <taxon>Agaricomycetidae</taxon>
        <taxon>Agaricales</taxon>
        <taxon>Marasmiineae</taxon>
        <taxon>Mycenaceae</taxon>
        <taxon>Mycena</taxon>
    </lineage>
</organism>
<dbReference type="SFLD" id="SFLDG00358">
    <property type="entry name" value="Main_(cytGST)"/>
    <property type="match status" value="1"/>
</dbReference>
<dbReference type="SUPFAM" id="SSF47616">
    <property type="entry name" value="GST C-terminal domain-like"/>
    <property type="match status" value="1"/>
</dbReference>
<dbReference type="InterPro" id="IPR036282">
    <property type="entry name" value="Glutathione-S-Trfase_C_sf"/>
</dbReference>
<reference evidence="4" key="1">
    <citation type="submission" date="2023-03" db="EMBL/GenBank/DDBJ databases">
        <title>Massive genome expansion in bonnet fungi (Mycena s.s.) driven by repeated elements and novel gene families across ecological guilds.</title>
        <authorList>
            <consortium name="Lawrence Berkeley National Laboratory"/>
            <person name="Harder C.B."/>
            <person name="Miyauchi S."/>
            <person name="Viragh M."/>
            <person name="Kuo A."/>
            <person name="Thoen E."/>
            <person name="Andreopoulos B."/>
            <person name="Lu D."/>
            <person name="Skrede I."/>
            <person name="Drula E."/>
            <person name="Henrissat B."/>
            <person name="Morin E."/>
            <person name="Kohler A."/>
            <person name="Barry K."/>
            <person name="LaButti K."/>
            <person name="Morin E."/>
            <person name="Salamov A."/>
            <person name="Lipzen A."/>
            <person name="Mereny Z."/>
            <person name="Hegedus B."/>
            <person name="Baldrian P."/>
            <person name="Stursova M."/>
            <person name="Weitz H."/>
            <person name="Taylor A."/>
            <person name="Grigoriev I.V."/>
            <person name="Nagy L.G."/>
            <person name="Martin F."/>
            <person name="Kauserud H."/>
        </authorList>
    </citation>
    <scope>NUCLEOTIDE SEQUENCE</scope>
    <source>
        <strain evidence="4">CBHHK002</strain>
    </source>
</reference>
<dbReference type="EMBL" id="JARIHO010000069">
    <property type="protein sequence ID" value="KAJ7312904.1"/>
    <property type="molecule type" value="Genomic_DNA"/>
</dbReference>
<dbReference type="CDD" id="cd03046">
    <property type="entry name" value="GST_N_GTT1_like"/>
    <property type="match status" value="1"/>
</dbReference>
<protein>
    <submittedName>
        <fullName evidence="4">Glutathione S-transferase</fullName>
    </submittedName>
</protein>
<dbReference type="InterPro" id="IPR036249">
    <property type="entry name" value="Thioredoxin-like_sf"/>
</dbReference>
<dbReference type="AlphaFoldDB" id="A0AAD7ED85"/>
<dbReference type="SFLD" id="SFLDS00019">
    <property type="entry name" value="Glutathione_Transferase_(cytos"/>
    <property type="match status" value="1"/>
</dbReference>
<comment type="similarity">
    <text evidence="1">Belongs to the GST superfamily.</text>
</comment>
<dbReference type="SFLD" id="SFLDG01150">
    <property type="entry name" value="Main.1:_Beta-like"/>
    <property type="match status" value="1"/>
</dbReference>
<dbReference type="Pfam" id="PF00043">
    <property type="entry name" value="GST_C"/>
    <property type="match status" value="1"/>
</dbReference>
<dbReference type="Gene3D" id="1.20.1050.10">
    <property type="match status" value="1"/>
</dbReference>
<dbReference type="InterPro" id="IPR010987">
    <property type="entry name" value="Glutathione-S-Trfase_C-like"/>
</dbReference>
<comment type="caution">
    <text evidence="4">The sequence shown here is derived from an EMBL/GenBank/DDBJ whole genome shotgun (WGS) entry which is preliminary data.</text>
</comment>
<gene>
    <name evidence="4" type="ORF">DFH08DRAFT_717137</name>
</gene>
<dbReference type="PANTHER" id="PTHR44051:SF9">
    <property type="entry name" value="GLUTATHIONE S-TRANSFERASE 1"/>
    <property type="match status" value="1"/>
</dbReference>
<evidence type="ECO:0000313" key="4">
    <source>
        <dbReference type="EMBL" id="KAJ7312904.1"/>
    </source>
</evidence>
<dbReference type="PROSITE" id="PS50404">
    <property type="entry name" value="GST_NTER"/>
    <property type="match status" value="1"/>
</dbReference>
<keyword evidence="5" id="KW-1185">Reference proteome</keyword>
<accession>A0AAD7ED85</accession>
<dbReference type="Proteomes" id="UP001218218">
    <property type="component" value="Unassembled WGS sequence"/>
</dbReference>
<dbReference type="InterPro" id="IPR004045">
    <property type="entry name" value="Glutathione_S-Trfase_N"/>
</dbReference>
<dbReference type="PANTHER" id="PTHR44051">
    <property type="entry name" value="GLUTATHIONE S-TRANSFERASE-RELATED"/>
    <property type="match status" value="1"/>
</dbReference>
<dbReference type="InterPro" id="IPR040079">
    <property type="entry name" value="Glutathione_S-Trfase"/>
</dbReference>
<dbReference type="SUPFAM" id="SSF52833">
    <property type="entry name" value="Thioredoxin-like"/>
    <property type="match status" value="1"/>
</dbReference>
<evidence type="ECO:0000259" key="3">
    <source>
        <dbReference type="PROSITE" id="PS50405"/>
    </source>
</evidence>
<evidence type="ECO:0000313" key="5">
    <source>
        <dbReference type="Proteomes" id="UP001218218"/>
    </source>
</evidence>
<feature type="domain" description="GST N-terminal" evidence="2">
    <location>
        <begin position="1"/>
        <end position="81"/>
    </location>
</feature>
<feature type="domain" description="GST C-terminal" evidence="3">
    <location>
        <begin position="87"/>
        <end position="208"/>
    </location>
</feature>
<proteinExistence type="inferred from homology"/>
<dbReference type="PROSITE" id="PS50405">
    <property type="entry name" value="GST_CTER"/>
    <property type="match status" value="1"/>
</dbReference>
<evidence type="ECO:0000256" key="1">
    <source>
        <dbReference type="ARBA" id="ARBA00007409"/>
    </source>
</evidence>
<dbReference type="Pfam" id="PF13409">
    <property type="entry name" value="GST_N_2"/>
    <property type="match status" value="1"/>
</dbReference>